<sequence length="400" mass="41655">MPHPRDFIFGPWRAVLVLGVTQIIAWGILFYPPVLMMPLIAAERGWSLSFAMGGFSLALLVAGLVAPTIGGWIDHFGGHIVMACGSLTGALGLVLLVTVAHPIAYLGVWVILGVAIAANLYDPAFASLGRIFGAAARKPITILTLAGGFASTVSWPATQLSLTFTDWHGTYLIFAAVLAFVSAPLHAFLLPRMRAKPMPPVAGASEVATSAIVPANGLIFFLVAAGFAVYAFIPSGLAAHLLAMFGRAGIDPATAVMIGALFGPSQVAARICELSFAGNVQPLNLARFSVALILLGFALLAMFGFALPVAIAFAVMFGAANGLMTIARGAVPLSLFGYVGYGRVLGRIAKPFQIMQAFAPLALAFVVERAGDPVALSVTAAFAVASLTCLLLIRRPLHTT</sequence>
<evidence type="ECO:0000313" key="2">
    <source>
        <dbReference type="Proteomes" id="UP000194137"/>
    </source>
</evidence>
<organism evidence="1 2">
    <name type="scientific">Pseudorhodoplanes sinuspersici</name>
    <dbReference type="NCBI Taxonomy" id="1235591"/>
    <lineage>
        <taxon>Bacteria</taxon>
        <taxon>Pseudomonadati</taxon>
        <taxon>Pseudomonadota</taxon>
        <taxon>Alphaproteobacteria</taxon>
        <taxon>Hyphomicrobiales</taxon>
        <taxon>Pseudorhodoplanes</taxon>
    </lineage>
</organism>
<evidence type="ECO:0000313" key="1">
    <source>
        <dbReference type="EMBL" id="ARP99928.1"/>
    </source>
</evidence>
<dbReference type="PANTHER" id="PTHR11360">
    <property type="entry name" value="MONOCARBOXYLATE TRANSPORTER"/>
    <property type="match status" value="1"/>
</dbReference>
<dbReference type="PANTHER" id="PTHR11360:SF290">
    <property type="entry name" value="MONOCARBOXYLATE MFS PERMEASE"/>
    <property type="match status" value="1"/>
</dbReference>
<dbReference type="OrthoDB" id="7200137at2"/>
<dbReference type="EMBL" id="CP021112">
    <property type="protein sequence ID" value="ARP99928.1"/>
    <property type="molecule type" value="Genomic_DNA"/>
</dbReference>
<dbReference type="RefSeq" id="WP_086088333.1">
    <property type="nucleotide sequence ID" value="NZ_CP021112.1"/>
</dbReference>
<dbReference type="InterPro" id="IPR036259">
    <property type="entry name" value="MFS_trans_sf"/>
</dbReference>
<dbReference type="Gene3D" id="1.20.1250.20">
    <property type="entry name" value="MFS general substrate transporter like domains"/>
    <property type="match status" value="1"/>
</dbReference>
<dbReference type="Proteomes" id="UP000194137">
    <property type="component" value="Chromosome"/>
</dbReference>
<name>A0A1W6ZR89_9HYPH</name>
<dbReference type="KEGG" id="psin:CAK95_13160"/>
<protein>
    <submittedName>
        <fullName evidence="1">MFS transporter</fullName>
    </submittedName>
</protein>
<dbReference type="InterPro" id="IPR050327">
    <property type="entry name" value="Proton-linked_MCT"/>
</dbReference>
<dbReference type="AlphaFoldDB" id="A0A1W6ZR89"/>
<keyword evidence="2" id="KW-1185">Reference proteome</keyword>
<reference evidence="1 2" key="1">
    <citation type="submission" date="2017-05" db="EMBL/GenBank/DDBJ databases">
        <title>Full genome sequence of Pseudorhodoplanes sinuspersici.</title>
        <authorList>
            <person name="Dastgheib S.M.M."/>
            <person name="Shavandi M."/>
            <person name="Tirandaz H."/>
        </authorList>
    </citation>
    <scope>NUCLEOTIDE SEQUENCE [LARGE SCALE GENOMIC DNA]</scope>
    <source>
        <strain evidence="1 2">RIPI110</strain>
    </source>
</reference>
<accession>A0A1W6ZR89</accession>
<dbReference type="SUPFAM" id="SSF103473">
    <property type="entry name" value="MFS general substrate transporter"/>
    <property type="match status" value="1"/>
</dbReference>
<proteinExistence type="predicted"/>
<dbReference type="STRING" id="1235591.CAK95_13160"/>
<gene>
    <name evidence="1" type="ORF">CAK95_13160</name>
</gene>